<proteinExistence type="predicted"/>
<accession>A0A7S3XVI1</accession>
<evidence type="ECO:0000313" key="2">
    <source>
        <dbReference type="EMBL" id="CAE0633500.1"/>
    </source>
</evidence>
<evidence type="ECO:0000256" key="1">
    <source>
        <dbReference type="SAM" id="MobiDB-lite"/>
    </source>
</evidence>
<dbReference type="EMBL" id="HBIU01026397">
    <property type="protein sequence ID" value="CAE0633500.1"/>
    <property type="molecule type" value="Transcribed_RNA"/>
</dbReference>
<gene>
    <name evidence="2" type="ORF">HAKA00212_LOCUS12213</name>
</gene>
<feature type="compositionally biased region" description="Basic residues" evidence="1">
    <location>
        <begin position="574"/>
        <end position="583"/>
    </location>
</feature>
<feature type="region of interest" description="Disordered" evidence="1">
    <location>
        <begin position="557"/>
        <end position="606"/>
    </location>
</feature>
<sequence length="715" mass="74259">MVVIWPKQYAGLIKLDQNFNGIHERLKKEFHELPKDQPAPSVFAKKMDTMAFFCGKNPRKIGPGNLEGLLPMCQTEKQVQAVLGALAQVGHLPGSAANLVEKYGWGSAVGQKVGACLAAVGGSGSYHGEKAKPGLRLVRGFLEDGKEFGVEAARKFLGAYLESKIRRDDKHPDFEFEDPGFLADVYLCLRRCRPELEDLIALFLAGARALRTGKLVALLGEGRLKAEVAAGGLPELAGLLSRSLLRPPERKLGGYDFSSYHAYSAAVAKQAKEPNAPTVSVADAQAALEFGLSLGDGAGAAALLRDAAEFLLAVAPTATLAGLFSPKGGYAPETALLKALKAGGSGSRPLRELCQAVLNRAKAPAKPALCLRFPGATVPHDAGFEAFLRGNEEKWVRRGFGGEKYARAWAEAVAGPQVCGAPAVWPGAYGSERGFPLHDAGKTWEVTCKRQGGGDATCLLLTKSRAKYEQALRDYSAATQEASRLRGYLQAGGGEITEGMEELDAAVAARKEVETKAFAAEAAAAKKAADEAAAAAAAAAAAKKTANAAAASAAPAAAAPPASGAAGAAAGGNKKPRAKKQAKPKPADPTHTLRTVTVEGGRGSQADKCLVDGRSGVARFALAPGQGLAQLKAELRKRFGKAKGQRLGALHVVVGGVPSAKPAKPADLVEGARLRASYVAAMGNPGSLRPFRPGRGHPGFRGGGGYGDEDGCAVM</sequence>
<feature type="compositionally biased region" description="Low complexity" evidence="1">
    <location>
        <begin position="557"/>
        <end position="573"/>
    </location>
</feature>
<name>A0A7S3XVI1_HETAK</name>
<reference evidence="2" key="1">
    <citation type="submission" date="2021-01" db="EMBL/GenBank/DDBJ databases">
        <authorList>
            <person name="Corre E."/>
            <person name="Pelletier E."/>
            <person name="Niang G."/>
            <person name="Scheremetjew M."/>
            <person name="Finn R."/>
            <person name="Kale V."/>
            <person name="Holt S."/>
            <person name="Cochrane G."/>
            <person name="Meng A."/>
            <person name="Brown T."/>
            <person name="Cohen L."/>
        </authorList>
    </citation>
    <scope>NUCLEOTIDE SEQUENCE</scope>
    <source>
        <strain evidence="2">CCMP3107</strain>
    </source>
</reference>
<dbReference type="AlphaFoldDB" id="A0A7S3XVI1"/>
<organism evidence="2">
    <name type="scientific">Heterosigma akashiwo</name>
    <name type="common">Chromophytic alga</name>
    <name type="synonym">Heterosigma carterae</name>
    <dbReference type="NCBI Taxonomy" id="2829"/>
    <lineage>
        <taxon>Eukaryota</taxon>
        <taxon>Sar</taxon>
        <taxon>Stramenopiles</taxon>
        <taxon>Ochrophyta</taxon>
        <taxon>Raphidophyceae</taxon>
        <taxon>Chattonellales</taxon>
        <taxon>Chattonellaceae</taxon>
        <taxon>Heterosigma</taxon>
    </lineage>
</organism>
<protein>
    <submittedName>
        <fullName evidence="2">Uncharacterized protein</fullName>
    </submittedName>
</protein>